<proteinExistence type="predicted"/>
<evidence type="ECO:0000313" key="2">
    <source>
        <dbReference type="Proteomes" id="UP001165498"/>
    </source>
</evidence>
<dbReference type="RefSeq" id="WP_255910669.1">
    <property type="nucleotide sequence ID" value="NZ_JANFQO010000001.1"/>
</dbReference>
<organism evidence="1 2">
    <name type="scientific">Tahibacter harae</name>
    <dbReference type="NCBI Taxonomy" id="2963937"/>
    <lineage>
        <taxon>Bacteria</taxon>
        <taxon>Pseudomonadati</taxon>
        <taxon>Pseudomonadota</taxon>
        <taxon>Gammaproteobacteria</taxon>
        <taxon>Lysobacterales</taxon>
        <taxon>Rhodanobacteraceae</taxon>
        <taxon>Tahibacter</taxon>
    </lineage>
</organism>
<name>A0ABT1QKR2_9GAMM</name>
<protein>
    <submittedName>
        <fullName evidence="1">Uncharacterized protein</fullName>
    </submittedName>
</protein>
<comment type="caution">
    <text evidence="1">The sequence shown here is derived from an EMBL/GenBank/DDBJ whole genome shotgun (WGS) entry which is preliminary data.</text>
</comment>
<keyword evidence="2" id="KW-1185">Reference proteome</keyword>
<dbReference type="Proteomes" id="UP001165498">
    <property type="component" value="Unassembled WGS sequence"/>
</dbReference>
<gene>
    <name evidence="1" type="ORF">NM961_00150</name>
</gene>
<dbReference type="EMBL" id="JANFQO010000001">
    <property type="protein sequence ID" value="MCQ4163120.1"/>
    <property type="molecule type" value="Genomic_DNA"/>
</dbReference>
<reference evidence="1" key="1">
    <citation type="submission" date="2022-07" db="EMBL/GenBank/DDBJ databases">
        <title>Tahibacter sp., a new gammaproteobacterium isolated from the silt sample collected at pig farm.</title>
        <authorList>
            <person name="Chen H."/>
        </authorList>
    </citation>
    <scope>NUCLEOTIDE SEQUENCE</scope>
    <source>
        <strain evidence="1">P2K</strain>
    </source>
</reference>
<evidence type="ECO:0000313" key="1">
    <source>
        <dbReference type="EMBL" id="MCQ4163120.1"/>
    </source>
</evidence>
<sequence>MKRIGQSLDSVVFRLATFDHRLSGANREAVEPATLEWVDWFNRTWLPGSIAHIPPAN</sequence>
<accession>A0ABT1QKR2</accession>